<dbReference type="AlphaFoldDB" id="A0A1H3ZFY0"/>
<dbReference type="STRING" id="1122198.SAMN02745729_10229"/>
<keyword evidence="2" id="KW-1185">Reference proteome</keyword>
<evidence type="ECO:0000313" key="1">
    <source>
        <dbReference type="EMBL" id="SEA22693.1"/>
    </source>
</evidence>
<protein>
    <submittedName>
        <fullName evidence="1">Uncharacterized protein</fullName>
    </submittedName>
</protein>
<name>A0A1H3ZFY0_9GAMM</name>
<proteinExistence type="predicted"/>
<accession>A0A1H3ZFY0</accession>
<dbReference type="EMBL" id="FNRJ01000002">
    <property type="protein sequence ID" value="SEA22693.1"/>
    <property type="molecule type" value="Genomic_DNA"/>
</dbReference>
<evidence type="ECO:0000313" key="2">
    <source>
        <dbReference type="Proteomes" id="UP000242469"/>
    </source>
</evidence>
<dbReference type="Proteomes" id="UP000242469">
    <property type="component" value="Unassembled WGS sequence"/>
</dbReference>
<sequence>MNFELEQLIRTLAEAGHNEIVSALRKGRIEKLSDRQKMLLADASTCIRMARTRPDERRVKNALVEVTSSGWSREAETTEPGLIQPLMNL</sequence>
<gene>
    <name evidence="1" type="ORF">SAMN02745729_10229</name>
</gene>
<dbReference type="RefSeq" id="WP_091823005.1">
    <property type="nucleotide sequence ID" value="NZ_FNRJ01000002.1"/>
</dbReference>
<organism evidence="1 2">
    <name type="scientific">Marinobacterium iners DSM 11526</name>
    <dbReference type="NCBI Taxonomy" id="1122198"/>
    <lineage>
        <taxon>Bacteria</taxon>
        <taxon>Pseudomonadati</taxon>
        <taxon>Pseudomonadota</taxon>
        <taxon>Gammaproteobacteria</taxon>
        <taxon>Oceanospirillales</taxon>
        <taxon>Oceanospirillaceae</taxon>
        <taxon>Marinobacterium</taxon>
    </lineage>
</organism>
<reference evidence="2" key="1">
    <citation type="submission" date="2016-10" db="EMBL/GenBank/DDBJ databases">
        <authorList>
            <person name="Varghese N."/>
            <person name="Submissions S."/>
        </authorList>
    </citation>
    <scope>NUCLEOTIDE SEQUENCE [LARGE SCALE GENOMIC DNA]</scope>
    <source>
        <strain evidence="2">DSM 11526</strain>
    </source>
</reference>